<dbReference type="Gene3D" id="2.60.120.620">
    <property type="entry name" value="q2cbj1_9rhob like domain"/>
    <property type="match status" value="1"/>
</dbReference>
<comment type="caution">
    <text evidence="1">The sequence shown here is derived from an EMBL/GenBank/DDBJ whole genome shotgun (WGS) entry which is preliminary data.</text>
</comment>
<dbReference type="SUPFAM" id="SSF51197">
    <property type="entry name" value="Clavaminate synthase-like"/>
    <property type="match status" value="1"/>
</dbReference>
<keyword evidence="1" id="KW-0223">Dioxygenase</keyword>
<evidence type="ECO:0000313" key="2">
    <source>
        <dbReference type="Proteomes" id="UP000295075"/>
    </source>
</evidence>
<evidence type="ECO:0000313" key="1">
    <source>
        <dbReference type="EMBL" id="TDC25866.1"/>
    </source>
</evidence>
<keyword evidence="1" id="KW-0560">Oxidoreductase</keyword>
<dbReference type="Proteomes" id="UP000295075">
    <property type="component" value="Unassembled WGS sequence"/>
</dbReference>
<dbReference type="AlphaFoldDB" id="A0A4R4PTY8"/>
<dbReference type="PANTHER" id="PTHR20883:SF46">
    <property type="entry name" value="PHYTANOYL-COA HYDROXYLASE"/>
    <property type="match status" value="1"/>
</dbReference>
<name>A0A4R4PTY8_9ACTN</name>
<sequence length="257" mass="28374">MRPLPMRGVTPMIDEKSISAYRRDGVVRIRNIITPEEAARFRDAAVEESNRASDYAPGSAIFNQYVNVWQQNAVLRELTLHPRVAAAATALAGVPLKIWHDHLLIKPPHNGAATEFHQDAPYWPHSGSRQSLSAWIALVDVPVERGCMTFIPGSHDHQGLRAQDLADRDDLFRVAPDLQWEKRLTIPLKAGDCTFHNAYLAHSATPNLTDDPRIAHVTIYIDAETTYTGGGHVVTDGLGLPAGQSLEHANFPRVGMT</sequence>
<dbReference type="EMBL" id="SMKA01000117">
    <property type="protein sequence ID" value="TDC25866.1"/>
    <property type="molecule type" value="Genomic_DNA"/>
</dbReference>
<dbReference type="InterPro" id="IPR008775">
    <property type="entry name" value="Phytyl_CoA_dOase-like"/>
</dbReference>
<dbReference type="GO" id="GO:0016706">
    <property type="term" value="F:2-oxoglutarate-dependent dioxygenase activity"/>
    <property type="evidence" value="ECO:0007669"/>
    <property type="project" value="UniProtKB-ARBA"/>
</dbReference>
<reference evidence="1 2" key="1">
    <citation type="submission" date="2019-03" db="EMBL/GenBank/DDBJ databases">
        <title>Draft genome sequences of novel Actinobacteria.</title>
        <authorList>
            <person name="Sahin N."/>
            <person name="Ay H."/>
            <person name="Saygin H."/>
        </authorList>
    </citation>
    <scope>NUCLEOTIDE SEQUENCE [LARGE SCALE GENOMIC DNA]</scope>
    <source>
        <strain evidence="1 2">JCM 30547</strain>
    </source>
</reference>
<organism evidence="1 2">
    <name type="scientific">Kribbella albertanoniae</name>
    <dbReference type="NCBI Taxonomy" id="1266829"/>
    <lineage>
        <taxon>Bacteria</taxon>
        <taxon>Bacillati</taxon>
        <taxon>Actinomycetota</taxon>
        <taxon>Actinomycetes</taxon>
        <taxon>Propionibacteriales</taxon>
        <taxon>Kribbellaceae</taxon>
        <taxon>Kribbella</taxon>
    </lineage>
</organism>
<dbReference type="PANTHER" id="PTHR20883">
    <property type="entry name" value="PHYTANOYL-COA DIOXYGENASE DOMAIN CONTAINING 1"/>
    <property type="match status" value="1"/>
</dbReference>
<protein>
    <submittedName>
        <fullName evidence="1">Phytanoyl-CoA dioxygenase family protein</fullName>
    </submittedName>
</protein>
<dbReference type="GO" id="GO:0005506">
    <property type="term" value="F:iron ion binding"/>
    <property type="evidence" value="ECO:0007669"/>
    <property type="project" value="UniProtKB-ARBA"/>
</dbReference>
<dbReference type="OrthoDB" id="9814777at2"/>
<proteinExistence type="predicted"/>
<gene>
    <name evidence="1" type="ORF">E1261_23440</name>
</gene>
<keyword evidence="2" id="KW-1185">Reference proteome</keyword>
<accession>A0A4R4PTY8</accession>
<dbReference type="Pfam" id="PF05721">
    <property type="entry name" value="PhyH"/>
    <property type="match status" value="1"/>
</dbReference>